<evidence type="ECO:0000313" key="17">
    <source>
        <dbReference type="EMBL" id="QBZ58292.1"/>
    </source>
</evidence>
<dbReference type="PROSITE" id="PS50994">
    <property type="entry name" value="INTEGRASE"/>
    <property type="match status" value="1"/>
</dbReference>
<feature type="region of interest" description="Disordered" evidence="13">
    <location>
        <begin position="688"/>
        <end position="712"/>
    </location>
</feature>
<dbReference type="SUPFAM" id="SSF56672">
    <property type="entry name" value="DNA/RNA polymerases"/>
    <property type="match status" value="1"/>
</dbReference>
<dbReference type="GO" id="GO:0016787">
    <property type="term" value="F:hydrolase activity"/>
    <property type="evidence" value="ECO:0007669"/>
    <property type="project" value="UniProtKB-KW"/>
</dbReference>
<evidence type="ECO:0000256" key="7">
    <source>
        <dbReference type="ARBA" id="ARBA00022801"/>
    </source>
</evidence>
<dbReference type="EMBL" id="CP034206">
    <property type="protein sequence ID" value="QBZ58292.1"/>
    <property type="molecule type" value="Genomic_DNA"/>
</dbReference>
<dbReference type="CDD" id="cd00303">
    <property type="entry name" value="retropepsin_like"/>
    <property type="match status" value="1"/>
</dbReference>
<dbReference type="GO" id="GO:0015074">
    <property type="term" value="P:DNA integration"/>
    <property type="evidence" value="ECO:0007669"/>
    <property type="project" value="InterPro"/>
</dbReference>
<dbReference type="PANTHER" id="PTHR37984">
    <property type="entry name" value="PROTEIN CBG26694"/>
    <property type="match status" value="1"/>
</dbReference>
<evidence type="ECO:0000256" key="8">
    <source>
        <dbReference type="ARBA" id="ARBA00022884"/>
    </source>
</evidence>
<evidence type="ECO:0000256" key="6">
    <source>
        <dbReference type="ARBA" id="ARBA00022759"/>
    </source>
</evidence>
<dbReference type="Gene3D" id="4.10.60.10">
    <property type="entry name" value="Zinc finger, CCHC-type"/>
    <property type="match status" value="1"/>
</dbReference>
<dbReference type="GO" id="GO:0004519">
    <property type="term" value="F:endonuclease activity"/>
    <property type="evidence" value="ECO:0007669"/>
    <property type="project" value="UniProtKB-KW"/>
</dbReference>
<protein>
    <recommendedName>
        <fullName evidence="2">RNA-directed DNA polymerase</fullName>
        <ecNumber evidence="2">2.7.7.49</ecNumber>
    </recommendedName>
</protein>
<dbReference type="InterPro" id="IPR036875">
    <property type="entry name" value="Znf_CCHC_sf"/>
</dbReference>
<dbReference type="InterPro" id="IPR001584">
    <property type="entry name" value="Integrase_cat-core"/>
</dbReference>
<accession>A0A4P7N9A0</accession>
<keyword evidence="3" id="KW-0808">Transferase</keyword>
<keyword evidence="7" id="KW-0378">Hydrolase</keyword>
<keyword evidence="8" id="KW-0694">RNA-binding</keyword>
<feature type="coiled-coil region" evidence="12">
    <location>
        <begin position="20"/>
        <end position="47"/>
    </location>
</feature>
<dbReference type="GO" id="GO:0008270">
    <property type="term" value="F:zinc ion binding"/>
    <property type="evidence" value="ECO:0007669"/>
    <property type="project" value="UniProtKB-KW"/>
</dbReference>
<dbReference type="GO" id="GO:0003723">
    <property type="term" value="F:RNA binding"/>
    <property type="evidence" value="ECO:0007669"/>
    <property type="project" value="UniProtKB-KW"/>
</dbReference>
<dbReference type="InterPro" id="IPR000477">
    <property type="entry name" value="RT_dom"/>
</dbReference>
<keyword evidence="6" id="KW-0255">Endonuclease</keyword>
<keyword evidence="5" id="KW-0540">Nuclease</keyword>
<dbReference type="InterPro" id="IPR005162">
    <property type="entry name" value="Retrotrans_gag_dom"/>
</dbReference>
<feature type="compositionally biased region" description="Acidic residues" evidence="13">
    <location>
        <begin position="403"/>
        <end position="415"/>
    </location>
</feature>
<name>A0A4P7N9A0_PYROR</name>
<gene>
    <name evidence="17" type="ORF">PoMZ_03237</name>
</gene>
<proteinExistence type="predicted"/>
<keyword evidence="9" id="KW-0695">RNA-directed DNA polymerase</keyword>
<dbReference type="FunFam" id="3.30.70.270:FF:000020">
    <property type="entry name" value="Transposon Tf2-6 polyprotein-like Protein"/>
    <property type="match status" value="1"/>
</dbReference>
<dbReference type="PROSITE" id="PS50878">
    <property type="entry name" value="RT_POL"/>
    <property type="match status" value="1"/>
</dbReference>
<evidence type="ECO:0000256" key="11">
    <source>
        <dbReference type="PROSITE-ProRule" id="PRU00047"/>
    </source>
</evidence>
<evidence type="ECO:0000313" key="18">
    <source>
        <dbReference type="Proteomes" id="UP000294847"/>
    </source>
</evidence>
<keyword evidence="10" id="KW-0496">Mitochondrion</keyword>
<dbReference type="InterPro" id="IPR043502">
    <property type="entry name" value="DNA/RNA_pol_sf"/>
</dbReference>
<dbReference type="SUPFAM" id="SSF53098">
    <property type="entry name" value="Ribonuclease H-like"/>
    <property type="match status" value="1"/>
</dbReference>
<dbReference type="GO" id="GO:0003964">
    <property type="term" value="F:RNA-directed DNA polymerase activity"/>
    <property type="evidence" value="ECO:0007669"/>
    <property type="project" value="UniProtKB-KW"/>
</dbReference>
<dbReference type="InterPro" id="IPR041373">
    <property type="entry name" value="RT_RNaseH"/>
</dbReference>
<organism evidence="17 18">
    <name type="scientific">Pyricularia oryzae</name>
    <name type="common">Rice blast fungus</name>
    <name type="synonym">Magnaporthe oryzae</name>
    <dbReference type="NCBI Taxonomy" id="318829"/>
    <lineage>
        <taxon>Eukaryota</taxon>
        <taxon>Fungi</taxon>
        <taxon>Dikarya</taxon>
        <taxon>Ascomycota</taxon>
        <taxon>Pezizomycotina</taxon>
        <taxon>Sordariomycetes</taxon>
        <taxon>Sordariomycetidae</taxon>
        <taxon>Magnaporthales</taxon>
        <taxon>Pyriculariaceae</taxon>
        <taxon>Pyricularia</taxon>
    </lineage>
</organism>
<dbReference type="PROSITE" id="PS50158">
    <property type="entry name" value="ZF_CCHC"/>
    <property type="match status" value="1"/>
</dbReference>
<reference evidence="17 18" key="1">
    <citation type="journal article" date="2019" name="Mol. Biol. Evol.">
        <title>Blast fungal genomes show frequent chromosomal changes, gene gains and losses, and effector gene turnover.</title>
        <authorList>
            <person name="Gomez Luciano L.B."/>
            <person name="Jason Tsai I."/>
            <person name="Chuma I."/>
            <person name="Tosa Y."/>
            <person name="Chen Y.H."/>
            <person name="Li J.Y."/>
            <person name="Li M.Y."/>
            <person name="Jade Lu M.Y."/>
            <person name="Nakayashiki H."/>
            <person name="Li W.H."/>
        </authorList>
    </citation>
    <scope>NUCLEOTIDE SEQUENCE [LARGE SCALE GENOMIC DNA]</scope>
    <source>
        <strain evidence="17">MZ5-1-6</strain>
    </source>
</reference>
<dbReference type="CDD" id="cd09274">
    <property type="entry name" value="RNase_HI_RT_Ty3"/>
    <property type="match status" value="1"/>
</dbReference>
<evidence type="ECO:0000259" key="15">
    <source>
        <dbReference type="PROSITE" id="PS50878"/>
    </source>
</evidence>
<feature type="domain" description="CCHC-type" evidence="14">
    <location>
        <begin position="293"/>
        <end position="309"/>
    </location>
</feature>
<evidence type="ECO:0000256" key="1">
    <source>
        <dbReference type="ARBA" id="ARBA00004173"/>
    </source>
</evidence>
<evidence type="ECO:0000256" key="13">
    <source>
        <dbReference type="SAM" id="MobiDB-lite"/>
    </source>
</evidence>
<evidence type="ECO:0000259" key="14">
    <source>
        <dbReference type="PROSITE" id="PS50158"/>
    </source>
</evidence>
<keyword evidence="12" id="KW-0175">Coiled coil</keyword>
<dbReference type="GO" id="GO:0005739">
    <property type="term" value="C:mitochondrion"/>
    <property type="evidence" value="ECO:0007669"/>
    <property type="project" value="UniProtKB-SubCell"/>
</dbReference>
<evidence type="ECO:0000256" key="4">
    <source>
        <dbReference type="ARBA" id="ARBA00022695"/>
    </source>
</evidence>
<dbReference type="Proteomes" id="UP000294847">
    <property type="component" value="Chromosome 3"/>
</dbReference>
<feature type="region of interest" description="Disordered" evidence="13">
    <location>
        <begin position="237"/>
        <end position="294"/>
    </location>
</feature>
<dbReference type="GO" id="GO:0005634">
    <property type="term" value="C:nucleus"/>
    <property type="evidence" value="ECO:0007669"/>
    <property type="project" value="UniProtKB-ARBA"/>
</dbReference>
<comment type="subcellular location">
    <subcellularLocation>
        <location evidence="1">Mitochondrion</location>
    </subcellularLocation>
</comment>
<dbReference type="SUPFAM" id="SSF57756">
    <property type="entry name" value="Retrovirus zinc finger-like domains"/>
    <property type="match status" value="1"/>
</dbReference>
<dbReference type="InterPro" id="IPR043128">
    <property type="entry name" value="Rev_trsase/Diguanyl_cyclase"/>
</dbReference>
<dbReference type="Gene3D" id="3.30.70.270">
    <property type="match status" value="2"/>
</dbReference>
<feature type="domain" description="Reverse transcriptase" evidence="15">
    <location>
        <begin position="811"/>
        <end position="992"/>
    </location>
</feature>
<dbReference type="Gene3D" id="2.40.70.10">
    <property type="entry name" value="Acid Proteases"/>
    <property type="match status" value="1"/>
</dbReference>
<dbReference type="InterPro" id="IPR041588">
    <property type="entry name" value="Integrase_H2C2"/>
</dbReference>
<dbReference type="Gene3D" id="3.10.10.10">
    <property type="entry name" value="HIV Type 1 Reverse Transcriptase, subunit A, domain 1"/>
    <property type="match status" value="1"/>
</dbReference>
<dbReference type="PANTHER" id="PTHR37984:SF5">
    <property type="entry name" value="PROTEIN NYNRIN-LIKE"/>
    <property type="match status" value="1"/>
</dbReference>
<keyword evidence="11" id="KW-0479">Metal-binding</keyword>
<evidence type="ECO:0000256" key="9">
    <source>
        <dbReference type="ARBA" id="ARBA00022918"/>
    </source>
</evidence>
<dbReference type="InterPro" id="IPR001878">
    <property type="entry name" value="Znf_CCHC"/>
</dbReference>
<dbReference type="Pfam" id="PF17917">
    <property type="entry name" value="RT_RNaseH"/>
    <property type="match status" value="1"/>
</dbReference>
<feature type="region of interest" description="Disordered" evidence="13">
    <location>
        <begin position="364"/>
        <end position="459"/>
    </location>
</feature>
<dbReference type="EC" id="2.7.7.49" evidence="2"/>
<feature type="region of interest" description="Disordered" evidence="13">
    <location>
        <begin position="728"/>
        <end position="747"/>
    </location>
</feature>
<dbReference type="Gene3D" id="1.10.340.70">
    <property type="match status" value="1"/>
</dbReference>
<keyword evidence="4" id="KW-0548">Nucleotidyltransferase</keyword>
<evidence type="ECO:0000256" key="5">
    <source>
        <dbReference type="ARBA" id="ARBA00022722"/>
    </source>
</evidence>
<dbReference type="Pfam" id="PF17921">
    <property type="entry name" value="Integrase_H2C2"/>
    <property type="match status" value="1"/>
</dbReference>
<feature type="domain" description="Integrase catalytic" evidence="16">
    <location>
        <begin position="1309"/>
        <end position="1418"/>
    </location>
</feature>
<dbReference type="CDD" id="cd01647">
    <property type="entry name" value="RT_LTR"/>
    <property type="match status" value="1"/>
</dbReference>
<evidence type="ECO:0000256" key="3">
    <source>
        <dbReference type="ARBA" id="ARBA00022679"/>
    </source>
</evidence>
<dbReference type="InterPro" id="IPR021109">
    <property type="entry name" value="Peptidase_aspartic_dom_sf"/>
</dbReference>
<evidence type="ECO:0000259" key="16">
    <source>
        <dbReference type="PROSITE" id="PS50994"/>
    </source>
</evidence>
<keyword evidence="11" id="KW-0863">Zinc-finger</keyword>
<dbReference type="Gene3D" id="3.30.420.10">
    <property type="entry name" value="Ribonuclease H-like superfamily/Ribonuclease H"/>
    <property type="match status" value="1"/>
</dbReference>
<sequence>MSSNRTTPQTPSTTNAPASADALRQMVATLQAENRQLQERVTEQANRANRNHIKYPLPSPYDGTTGTLQGFLTGTRAYLHFNEDNFDSDADKVTYAASLLKGDALAWFEPTLRDYLDHDEEENRKAETNRIFDDYDNFEECLRGAFGNPDEERTAERKLVRLTQTKSASKYASEFRQITAKLPWGKEALMARFYAGLKEEVKDELVKEERPDTLAEYVELAVKIDNRLYERKLERREGRSAWGPALRQANTGRKYQHPKPPRQHSTAYGTHSGPMDLNATQHRQPRKDPKSGKCFKCNKPGHIARNCPRNQEDVLDFRGKTEKPRGFNATNYQQLRPDQHSTMSWTTCYDDNCMVHNSSKNDAGWYPQKPRGTRTLAVGNQVPMGTRQPMNLHRRETQLPELTDSDASGESDEEPLGQTHHIRTTNQSSTQKSNEDSGEESSEKETIPSNQYSAAKENNPYIYEKKPIDLYRDDQSVQFPGLPLQAQIRHPTGPVNATFGDHPTLDTKHPQHAEIFWAKCFRDNCGLHLSRKIVHNFFPRRRRATGIHEVYITTDLPNWEIKIRLNTEPAAIFTPNDNYPMACCNQKHFPCGAQGNYISPRVVTKRRIPWQQKKEPYQLQTVEGEAVSYGNGTIETETVHLWMESYGRKEQITLDITEIGDKDVILGIPWLRKSNPRIDWTTGQVQWEEPLASEGKPKKRTSRNERRAQKQNQQKIVALLKKSEPRLEPISEGSRLSMSEERSNLTTSTDNIPAEYRMYGRLFSPELETGLPEHSPFDHEIPLKKGTQPKFHKIYGLNPTQMEALDEYLAENLKKGYIRPSTLPAGYPILFVPKKNGKLRLCVDYRQLNDITIKNCYPLPLIGELRDMLYQTQWFTTLDLKGAYNLIRMKKGEEWKTAFRTRRGHYEYLVMPFGLTNAPATFQTMINHVLRECLDIFVVVYLDDILVFSKTLEEHKQHVHTVLQKLQDAKLLVEPEKCLFHSKQVNFLGYIIAPGEIRMEESKIQAVKEWPQPQNVKDVRAFLGFVNFYRRFIKGYGAIATSLTNMTKKDLEFQWTEQTQQAFEQLRDAVAREPILKIPDPEKPFEVETDASDYAIGGQLSQRDEEGRLHPCAFFSQKLHGPELNYQIHDKELMAIIRAFEEWKPQLSGTKHEVLVYTDHKNLTHFTTSKMLNKRQIRWSEFLSEFHFRITYRKGTENGRADALNRRPDHENTVPKETRVILTTDGDGNLLPAHRSLMTTNTVTTPEEIRKIYGNKAHGHQGISKTWKRLKQHHNFQGTRQEVRKAIKDCELCAKSKSARHKPYGLLQPLPAPSKAWQTVTMDFIVKLPPSEKPLTRTKYDSILVVVDKLTKYAYFLPYKESSNAEEIAYTFLRVIVSNHGLPESIITDRDKLFTSRFWKSLMEQLGTDHKLSTAFHP</sequence>
<dbReference type="Pfam" id="PF00078">
    <property type="entry name" value="RVT_1"/>
    <property type="match status" value="1"/>
</dbReference>
<dbReference type="InterPro" id="IPR036397">
    <property type="entry name" value="RNaseH_sf"/>
</dbReference>
<dbReference type="InterPro" id="IPR012337">
    <property type="entry name" value="RNaseH-like_sf"/>
</dbReference>
<evidence type="ECO:0000256" key="2">
    <source>
        <dbReference type="ARBA" id="ARBA00012493"/>
    </source>
</evidence>
<dbReference type="InterPro" id="IPR050951">
    <property type="entry name" value="Retrovirus_Pol_polyprotein"/>
</dbReference>
<dbReference type="Pfam" id="PF03732">
    <property type="entry name" value="Retrotrans_gag"/>
    <property type="match status" value="1"/>
</dbReference>
<dbReference type="SMART" id="SM00343">
    <property type="entry name" value="ZnF_C2HC"/>
    <property type="match status" value="1"/>
</dbReference>
<evidence type="ECO:0000256" key="10">
    <source>
        <dbReference type="ARBA" id="ARBA00023128"/>
    </source>
</evidence>
<keyword evidence="11" id="KW-0862">Zinc</keyword>
<evidence type="ECO:0000256" key="12">
    <source>
        <dbReference type="SAM" id="Coils"/>
    </source>
</evidence>
<dbReference type="Pfam" id="PF00098">
    <property type="entry name" value="zf-CCHC"/>
    <property type="match status" value="1"/>
</dbReference>